<dbReference type="InterPro" id="IPR050327">
    <property type="entry name" value="Proton-linked_MCT"/>
</dbReference>
<proteinExistence type="predicted"/>
<keyword evidence="6" id="KW-1185">Reference proteome</keyword>
<organism evidence="5 6">
    <name type="scientific">Oceanibacterium hippocampi</name>
    <dbReference type="NCBI Taxonomy" id="745714"/>
    <lineage>
        <taxon>Bacteria</taxon>
        <taxon>Pseudomonadati</taxon>
        <taxon>Pseudomonadota</taxon>
        <taxon>Alphaproteobacteria</taxon>
        <taxon>Sneathiellales</taxon>
        <taxon>Sneathiellaceae</taxon>
        <taxon>Oceanibacterium</taxon>
    </lineage>
</organism>
<feature type="transmembrane region" description="Helical" evidence="4">
    <location>
        <begin position="132"/>
        <end position="153"/>
    </location>
</feature>
<evidence type="ECO:0000256" key="4">
    <source>
        <dbReference type="SAM" id="Phobius"/>
    </source>
</evidence>
<dbReference type="AlphaFoldDB" id="A0A1Y5SQ76"/>
<dbReference type="SUPFAM" id="SSF103473">
    <property type="entry name" value="MFS general substrate transporter"/>
    <property type="match status" value="1"/>
</dbReference>
<dbReference type="Gene3D" id="1.20.1250.20">
    <property type="entry name" value="MFS general substrate transporter like domains"/>
    <property type="match status" value="1"/>
</dbReference>
<feature type="transmembrane region" description="Helical" evidence="4">
    <location>
        <begin position="342"/>
        <end position="361"/>
    </location>
</feature>
<dbReference type="OrthoDB" id="7200137at2"/>
<feature type="transmembrane region" description="Helical" evidence="4">
    <location>
        <begin position="214"/>
        <end position="239"/>
    </location>
</feature>
<dbReference type="InterPro" id="IPR036259">
    <property type="entry name" value="MFS_trans_sf"/>
</dbReference>
<feature type="transmembrane region" description="Helical" evidence="4">
    <location>
        <begin position="159"/>
        <end position="180"/>
    </location>
</feature>
<keyword evidence="2 4" id="KW-1133">Transmembrane helix</keyword>
<dbReference type="FunCoup" id="A0A1Y5SQ76">
    <property type="interactions" value="53"/>
</dbReference>
<accession>A0A1Y5SQ76</accession>
<evidence type="ECO:0000313" key="5">
    <source>
        <dbReference type="EMBL" id="SLN45432.1"/>
    </source>
</evidence>
<keyword evidence="1 4" id="KW-0812">Transmembrane</keyword>
<feature type="transmembrane region" description="Helical" evidence="4">
    <location>
        <begin position="245"/>
        <end position="267"/>
    </location>
</feature>
<dbReference type="EMBL" id="FWFR01000001">
    <property type="protein sequence ID" value="SLN45432.1"/>
    <property type="molecule type" value="Genomic_DNA"/>
</dbReference>
<feature type="transmembrane region" description="Helical" evidence="4">
    <location>
        <begin position="72"/>
        <end position="92"/>
    </location>
</feature>
<reference evidence="5 6" key="1">
    <citation type="submission" date="2017-03" db="EMBL/GenBank/DDBJ databases">
        <authorList>
            <person name="Afonso C.L."/>
            <person name="Miller P.J."/>
            <person name="Scott M.A."/>
            <person name="Spackman E."/>
            <person name="Goraichik I."/>
            <person name="Dimitrov K.M."/>
            <person name="Suarez D.L."/>
            <person name="Swayne D.E."/>
        </authorList>
    </citation>
    <scope>NUCLEOTIDE SEQUENCE [LARGE SCALE GENOMIC DNA]</scope>
    <source>
        <strain evidence="5 6">CECT 7691</strain>
    </source>
</reference>
<dbReference type="InParanoid" id="A0A1Y5SQ76"/>
<evidence type="ECO:0000256" key="2">
    <source>
        <dbReference type="ARBA" id="ARBA00022989"/>
    </source>
</evidence>
<name>A0A1Y5SQ76_9PROT</name>
<dbReference type="Proteomes" id="UP000193200">
    <property type="component" value="Unassembled WGS sequence"/>
</dbReference>
<sequence length="396" mass="41280">MTERRAILCLALGQTIFWAGTFYLFPALLLRWESALGWSKTTLTGAFAGAVVVSALCSPIAGRLIDRGRGPAMMALSGLAGALLIGSLALAGEVWQFVAIWLLIGIAMSGSLYEPCFALVTRASGELARRRITLITLIAGFAGTLSFPLNHVVAEWGGWPAAVLVFAALMALIGVPATWLGARYLEAGRPADADSLPLTAEEAAARPFLRRPAFWLLAAAFSLLVMTHSVILSHLLPILADRGLAVSQAVLAASMIGPMQVAGRLAVVAFERHIGTRSITVACFLAVVVGVLCLIGAVAVPFLVALFVLLHGSGFGVTSIMKPVTTRDILGSRNFGMMNGALAVPYLTAAALAPFVGSLIWEAGGYTLVLEVVTATALAGLVCYLLASRAPAVSGP</sequence>
<protein>
    <submittedName>
        <fullName evidence="5">Major Facilitator Superfamily protein</fullName>
    </submittedName>
</protein>
<dbReference type="InterPro" id="IPR011701">
    <property type="entry name" value="MFS"/>
</dbReference>
<dbReference type="Pfam" id="PF07690">
    <property type="entry name" value="MFS_1"/>
    <property type="match status" value="1"/>
</dbReference>
<keyword evidence="3 4" id="KW-0472">Membrane</keyword>
<dbReference type="GO" id="GO:0022857">
    <property type="term" value="F:transmembrane transporter activity"/>
    <property type="evidence" value="ECO:0007669"/>
    <property type="project" value="InterPro"/>
</dbReference>
<gene>
    <name evidence="5" type="ORF">OCH7691_01953</name>
</gene>
<feature type="transmembrane region" description="Helical" evidence="4">
    <location>
        <begin position="45"/>
        <end position="65"/>
    </location>
</feature>
<feature type="transmembrane region" description="Helical" evidence="4">
    <location>
        <begin position="279"/>
        <end position="297"/>
    </location>
</feature>
<dbReference type="RefSeq" id="WP_085883168.1">
    <property type="nucleotide sequence ID" value="NZ_FWFR01000001.1"/>
</dbReference>
<dbReference type="PANTHER" id="PTHR11360:SF284">
    <property type="entry name" value="EG:103B4.3 PROTEIN-RELATED"/>
    <property type="match status" value="1"/>
</dbReference>
<feature type="transmembrane region" description="Helical" evidence="4">
    <location>
        <begin position="98"/>
        <end position="120"/>
    </location>
</feature>
<evidence type="ECO:0000256" key="3">
    <source>
        <dbReference type="ARBA" id="ARBA00023136"/>
    </source>
</evidence>
<feature type="transmembrane region" description="Helical" evidence="4">
    <location>
        <begin position="7"/>
        <end position="25"/>
    </location>
</feature>
<evidence type="ECO:0000313" key="6">
    <source>
        <dbReference type="Proteomes" id="UP000193200"/>
    </source>
</evidence>
<feature type="transmembrane region" description="Helical" evidence="4">
    <location>
        <begin position="367"/>
        <end position="387"/>
    </location>
</feature>
<dbReference type="PANTHER" id="PTHR11360">
    <property type="entry name" value="MONOCARBOXYLATE TRANSPORTER"/>
    <property type="match status" value="1"/>
</dbReference>
<evidence type="ECO:0000256" key="1">
    <source>
        <dbReference type="ARBA" id="ARBA00022692"/>
    </source>
</evidence>